<feature type="chain" id="PRO_5041308579" evidence="2">
    <location>
        <begin position="31"/>
        <end position="354"/>
    </location>
</feature>
<dbReference type="GO" id="GO:0030975">
    <property type="term" value="F:thiamine binding"/>
    <property type="evidence" value="ECO:0007669"/>
    <property type="project" value="TreeGrafter"/>
</dbReference>
<dbReference type="GO" id="GO:0030976">
    <property type="term" value="F:thiamine pyrophosphate binding"/>
    <property type="evidence" value="ECO:0007669"/>
    <property type="project" value="TreeGrafter"/>
</dbReference>
<protein>
    <submittedName>
        <fullName evidence="3">Iron ABC transporter substrate-binding protein</fullName>
    </submittedName>
</protein>
<feature type="signal peptide" evidence="2">
    <location>
        <begin position="1"/>
        <end position="30"/>
    </location>
</feature>
<dbReference type="GO" id="GO:0015888">
    <property type="term" value="P:thiamine transport"/>
    <property type="evidence" value="ECO:0007669"/>
    <property type="project" value="TreeGrafter"/>
</dbReference>
<dbReference type="AlphaFoldDB" id="A0AA37IZ51"/>
<dbReference type="Proteomes" id="UP001055185">
    <property type="component" value="Unassembled WGS sequence"/>
</dbReference>
<organism evidence="3 4">
    <name type="scientific">Faecalibacterium gallinarum</name>
    <dbReference type="NCBI Taxonomy" id="2903556"/>
    <lineage>
        <taxon>Bacteria</taxon>
        <taxon>Bacillati</taxon>
        <taxon>Bacillota</taxon>
        <taxon>Clostridia</taxon>
        <taxon>Eubacteriales</taxon>
        <taxon>Oscillospiraceae</taxon>
        <taxon>Faecalibacterium</taxon>
    </lineage>
</organism>
<keyword evidence="1 2" id="KW-0732">Signal</keyword>
<dbReference type="GO" id="GO:0030288">
    <property type="term" value="C:outer membrane-bounded periplasmic space"/>
    <property type="evidence" value="ECO:0007669"/>
    <property type="project" value="TreeGrafter"/>
</dbReference>
<evidence type="ECO:0000256" key="2">
    <source>
        <dbReference type="SAM" id="SignalP"/>
    </source>
</evidence>
<proteinExistence type="predicted"/>
<evidence type="ECO:0000313" key="3">
    <source>
        <dbReference type="EMBL" id="GJN64236.1"/>
    </source>
</evidence>
<accession>A0AA37IZ51</accession>
<dbReference type="InterPro" id="IPR006059">
    <property type="entry name" value="SBP"/>
</dbReference>
<dbReference type="RefSeq" id="WP_238316469.1">
    <property type="nucleotide sequence ID" value="NZ_BQKV01000027.1"/>
</dbReference>
<dbReference type="PANTHER" id="PTHR30006:SF2">
    <property type="entry name" value="ABC TRANSPORTER SUBSTRATE-BINDING PROTEIN"/>
    <property type="match status" value="1"/>
</dbReference>
<name>A0AA37IZ51_9FIRM</name>
<dbReference type="PROSITE" id="PS51318">
    <property type="entry name" value="TAT"/>
    <property type="match status" value="1"/>
</dbReference>
<gene>
    <name evidence="3" type="ORF">JCM17207_08610</name>
</gene>
<evidence type="ECO:0000256" key="1">
    <source>
        <dbReference type="ARBA" id="ARBA00022729"/>
    </source>
</evidence>
<dbReference type="InterPro" id="IPR026045">
    <property type="entry name" value="Ferric-bd"/>
</dbReference>
<sequence>MKKISRRSFLLATGVLAASAALTACGGSSAGTSTEGSNSGSQGGGDLVIYSPNSEGLLNATIPLFEEKYGVNVELIQAGTGELVKRIQSEKNDPYADVLFGGSWSLMYSNEDLWEPYVSKNDANVLDAYKNKCGFITGNVLDGSVLIVNTDLIGDIKIEGYEDLLNPELKGKIATADPANSSSAFAHLTNMLLAMGGYEDEKAWQYVRDLFANVDGKICESSGSVYKGVADGEYVVGLSYEDPCAQLVLDGAPVKIVYMKEGTVFLPASATIIKGAKNMDNAKLFIDFILSEEVQNIWGSTLTNRPVIKDAATNDAMVPMSEINVIEEDIPYVSSHKEELADKYTEIFTDLQSK</sequence>
<dbReference type="SUPFAM" id="SSF53850">
    <property type="entry name" value="Periplasmic binding protein-like II"/>
    <property type="match status" value="1"/>
</dbReference>
<dbReference type="InterPro" id="IPR006311">
    <property type="entry name" value="TAT_signal"/>
</dbReference>
<reference evidence="3" key="1">
    <citation type="journal article" date="2022" name="Int. J. Syst. Evol. Microbiol.">
        <title>Genome-based, phenotypic and chemotaxonomic classification of Faecalibacterium strains: proposal of three novel species Faecalibacterium duncaniae sp. nov., Faecalibacterium hattorii sp. nov. and Faecalibacterium gallinarum sp. nov. .</title>
        <authorList>
            <person name="Sakamoto M."/>
            <person name="Sakurai N."/>
            <person name="Tanno H."/>
            <person name="Iino T."/>
            <person name="Ohkuma M."/>
            <person name="Endo A."/>
        </authorList>
    </citation>
    <scope>NUCLEOTIDE SEQUENCE</scope>
    <source>
        <strain evidence="3">JCM 17207</strain>
    </source>
</reference>
<dbReference type="EMBL" id="BQKV01000027">
    <property type="protein sequence ID" value="GJN64236.1"/>
    <property type="molecule type" value="Genomic_DNA"/>
</dbReference>
<dbReference type="PROSITE" id="PS51257">
    <property type="entry name" value="PROKAR_LIPOPROTEIN"/>
    <property type="match status" value="1"/>
</dbReference>
<dbReference type="CDD" id="cd13546">
    <property type="entry name" value="PBP2_BitB"/>
    <property type="match status" value="1"/>
</dbReference>
<evidence type="ECO:0000313" key="4">
    <source>
        <dbReference type="Proteomes" id="UP001055185"/>
    </source>
</evidence>
<dbReference type="PANTHER" id="PTHR30006">
    <property type="entry name" value="THIAMINE-BINDING PERIPLASMIC PROTEIN-RELATED"/>
    <property type="match status" value="1"/>
</dbReference>
<dbReference type="PIRSF" id="PIRSF002825">
    <property type="entry name" value="CfbpA"/>
    <property type="match status" value="1"/>
</dbReference>
<dbReference type="Pfam" id="PF13416">
    <property type="entry name" value="SBP_bac_8"/>
    <property type="match status" value="1"/>
</dbReference>
<keyword evidence="4" id="KW-1185">Reference proteome</keyword>
<dbReference type="Gene3D" id="3.40.190.10">
    <property type="entry name" value="Periplasmic binding protein-like II"/>
    <property type="match status" value="2"/>
</dbReference>
<comment type="caution">
    <text evidence="3">The sequence shown here is derived from an EMBL/GenBank/DDBJ whole genome shotgun (WGS) entry which is preliminary data.</text>
</comment>